<evidence type="ECO:0000256" key="8">
    <source>
        <dbReference type="ARBA" id="ARBA00022989"/>
    </source>
</evidence>
<dbReference type="InterPro" id="IPR036890">
    <property type="entry name" value="HATPase_C_sf"/>
</dbReference>
<evidence type="ECO:0000256" key="3">
    <source>
        <dbReference type="ARBA" id="ARBA00012438"/>
    </source>
</evidence>
<evidence type="ECO:0000259" key="13">
    <source>
        <dbReference type="PROSITE" id="PS50885"/>
    </source>
</evidence>
<dbReference type="RefSeq" id="WP_076462977.1">
    <property type="nucleotide sequence ID" value="NZ_FTMN01000005.1"/>
</dbReference>
<dbReference type="EC" id="2.7.13.3" evidence="3"/>
<proteinExistence type="predicted"/>
<dbReference type="InterPro" id="IPR003660">
    <property type="entry name" value="HAMP_dom"/>
</dbReference>
<name>A0A1N6T1N3_9GAMM</name>
<keyword evidence="7 14" id="KW-0418">Kinase</keyword>
<dbReference type="AlphaFoldDB" id="A0A1N6T1N3"/>
<dbReference type="Gene3D" id="1.10.287.130">
    <property type="match status" value="1"/>
</dbReference>
<dbReference type="InterPro" id="IPR003661">
    <property type="entry name" value="HisK_dim/P_dom"/>
</dbReference>
<evidence type="ECO:0000256" key="11">
    <source>
        <dbReference type="SAM" id="Phobius"/>
    </source>
</evidence>
<evidence type="ECO:0000313" key="14">
    <source>
        <dbReference type="EMBL" id="SIQ47174.1"/>
    </source>
</evidence>
<keyword evidence="15" id="KW-1185">Reference proteome</keyword>
<dbReference type="STRING" id="49186.SAMN05421647_10583"/>
<dbReference type="Pfam" id="PF02518">
    <property type="entry name" value="HATPase_c"/>
    <property type="match status" value="1"/>
</dbReference>
<dbReference type="GO" id="GO:0005886">
    <property type="term" value="C:plasma membrane"/>
    <property type="evidence" value="ECO:0007669"/>
    <property type="project" value="TreeGrafter"/>
</dbReference>
<feature type="transmembrane region" description="Helical" evidence="11">
    <location>
        <begin position="175"/>
        <end position="193"/>
    </location>
</feature>
<evidence type="ECO:0000256" key="10">
    <source>
        <dbReference type="ARBA" id="ARBA00023136"/>
    </source>
</evidence>
<dbReference type="CDD" id="cd00082">
    <property type="entry name" value="HisKA"/>
    <property type="match status" value="1"/>
</dbReference>
<dbReference type="EMBL" id="FTMN01000005">
    <property type="protein sequence ID" value="SIQ47174.1"/>
    <property type="molecule type" value="Genomic_DNA"/>
</dbReference>
<dbReference type="SUPFAM" id="SSF55874">
    <property type="entry name" value="ATPase domain of HSP90 chaperone/DNA topoisomerase II/histidine kinase"/>
    <property type="match status" value="1"/>
</dbReference>
<dbReference type="InterPro" id="IPR036097">
    <property type="entry name" value="HisK_dim/P_sf"/>
</dbReference>
<feature type="domain" description="Histidine kinase" evidence="12">
    <location>
        <begin position="254"/>
        <end position="455"/>
    </location>
</feature>
<dbReference type="Gene3D" id="3.30.565.10">
    <property type="entry name" value="Histidine kinase-like ATPase, C-terminal domain"/>
    <property type="match status" value="1"/>
</dbReference>
<keyword evidence="4" id="KW-0597">Phosphoprotein</keyword>
<gene>
    <name evidence="14" type="ORF">SAMN05421647_10583</name>
</gene>
<dbReference type="PRINTS" id="PR00344">
    <property type="entry name" value="BCTRLSENSOR"/>
</dbReference>
<dbReference type="InterPro" id="IPR003594">
    <property type="entry name" value="HATPase_dom"/>
</dbReference>
<dbReference type="PANTHER" id="PTHR45436:SF4">
    <property type="entry name" value="SENSOR PROTEIN PHOQ"/>
    <property type="match status" value="1"/>
</dbReference>
<feature type="transmembrane region" description="Helical" evidence="11">
    <location>
        <begin position="14"/>
        <end position="34"/>
    </location>
</feature>
<organism evidence="14 15">
    <name type="scientific">Marinobacterium stanieri</name>
    <dbReference type="NCBI Taxonomy" id="49186"/>
    <lineage>
        <taxon>Bacteria</taxon>
        <taxon>Pseudomonadati</taxon>
        <taxon>Pseudomonadota</taxon>
        <taxon>Gammaproteobacteria</taxon>
        <taxon>Oceanospirillales</taxon>
        <taxon>Oceanospirillaceae</taxon>
        <taxon>Marinobacterium</taxon>
    </lineage>
</organism>
<protein>
    <recommendedName>
        <fullName evidence="3">histidine kinase</fullName>
        <ecNumber evidence="3">2.7.13.3</ecNumber>
    </recommendedName>
</protein>
<accession>A0A1N6T1N3</accession>
<evidence type="ECO:0000313" key="15">
    <source>
        <dbReference type="Proteomes" id="UP000186895"/>
    </source>
</evidence>
<keyword evidence="6 11" id="KW-0812">Transmembrane</keyword>
<sequence length="460" mass="51249">MSEAAVPLSLRGRLLRASAIILPLVIVLAGLALLKAFNSSLESAEASQARLQVYLLLGAIEVDSEGRMNLPDHLLDPGFSRVSSGVYGFIHGQDGSLFWRSRSSQTLPPELVQRLPSRALQPGQSLFSHLPEQKLYLFQYPVVWESGNGETRFLISVLRSDEQVRNEMKTFSLQLLGWLSGICLVALLAQYYIMRWGLRPLDLLANDLKRIEAGDAERLEGRYPVEVQDVTSGLNRLLETERRQRERYRNTLGDLAHSLKTPLAVIRGAGIEPQDEQEYRQQVEEQALRMQQIVQYQLARAVKSQGQNLARAIPVQPVVERLLGVMAKVYADTPREVLKQLEPGIGFSGDERDLMELLGNLIDNAYKYGFRRVGVMGRLEGDELILEISDDGSGVAPEQRQVILERGARLDTRQPGQGIGLAVAVDIISSYDGALEVQESRWQGACFRLTLPGAPLNLKT</sequence>
<dbReference type="InterPro" id="IPR050428">
    <property type="entry name" value="TCS_sensor_his_kinase"/>
</dbReference>
<dbReference type="InterPro" id="IPR004358">
    <property type="entry name" value="Sig_transdc_His_kin-like_C"/>
</dbReference>
<dbReference type="PANTHER" id="PTHR45436">
    <property type="entry name" value="SENSOR HISTIDINE KINASE YKOH"/>
    <property type="match status" value="1"/>
</dbReference>
<evidence type="ECO:0000256" key="1">
    <source>
        <dbReference type="ARBA" id="ARBA00000085"/>
    </source>
</evidence>
<keyword evidence="5" id="KW-0808">Transferase</keyword>
<dbReference type="GO" id="GO:0000155">
    <property type="term" value="F:phosphorelay sensor kinase activity"/>
    <property type="evidence" value="ECO:0007669"/>
    <property type="project" value="InterPro"/>
</dbReference>
<reference evidence="14 15" key="1">
    <citation type="submission" date="2017-01" db="EMBL/GenBank/DDBJ databases">
        <authorList>
            <person name="Mah S.A."/>
            <person name="Swanson W.J."/>
            <person name="Moy G.W."/>
            <person name="Vacquier V.D."/>
        </authorList>
    </citation>
    <scope>NUCLEOTIDE SEQUENCE [LARGE SCALE GENOMIC DNA]</scope>
    <source>
        <strain evidence="14 15">DSM 7027</strain>
    </source>
</reference>
<comment type="catalytic activity">
    <reaction evidence="1">
        <text>ATP + protein L-histidine = ADP + protein N-phospho-L-histidine.</text>
        <dbReference type="EC" id="2.7.13.3"/>
    </reaction>
</comment>
<dbReference type="GO" id="GO:0005524">
    <property type="term" value="F:ATP binding"/>
    <property type="evidence" value="ECO:0007669"/>
    <property type="project" value="UniProtKB-KW"/>
</dbReference>
<dbReference type="PROSITE" id="PS50885">
    <property type="entry name" value="HAMP"/>
    <property type="match status" value="1"/>
</dbReference>
<dbReference type="PROSITE" id="PS50109">
    <property type="entry name" value="HIS_KIN"/>
    <property type="match status" value="1"/>
</dbReference>
<dbReference type="SMART" id="SM00387">
    <property type="entry name" value="HATPase_c"/>
    <property type="match status" value="1"/>
</dbReference>
<keyword evidence="9" id="KW-0902">Two-component regulatory system</keyword>
<keyword evidence="8 11" id="KW-1133">Transmembrane helix</keyword>
<keyword evidence="10 11" id="KW-0472">Membrane</keyword>
<dbReference type="SUPFAM" id="SSF47384">
    <property type="entry name" value="Homodimeric domain of signal transducing histidine kinase"/>
    <property type="match status" value="1"/>
</dbReference>
<feature type="domain" description="HAMP" evidence="13">
    <location>
        <begin position="195"/>
        <end position="246"/>
    </location>
</feature>
<evidence type="ECO:0000256" key="9">
    <source>
        <dbReference type="ARBA" id="ARBA00023012"/>
    </source>
</evidence>
<dbReference type="InterPro" id="IPR005467">
    <property type="entry name" value="His_kinase_dom"/>
</dbReference>
<evidence type="ECO:0000256" key="4">
    <source>
        <dbReference type="ARBA" id="ARBA00022553"/>
    </source>
</evidence>
<dbReference type="Proteomes" id="UP000186895">
    <property type="component" value="Unassembled WGS sequence"/>
</dbReference>
<evidence type="ECO:0000259" key="12">
    <source>
        <dbReference type="PROSITE" id="PS50109"/>
    </source>
</evidence>
<evidence type="ECO:0000256" key="6">
    <source>
        <dbReference type="ARBA" id="ARBA00022692"/>
    </source>
</evidence>
<evidence type="ECO:0000256" key="2">
    <source>
        <dbReference type="ARBA" id="ARBA00004370"/>
    </source>
</evidence>
<dbReference type="eggNOG" id="COG0642">
    <property type="taxonomic scope" value="Bacteria"/>
</dbReference>
<evidence type="ECO:0000256" key="5">
    <source>
        <dbReference type="ARBA" id="ARBA00022679"/>
    </source>
</evidence>
<evidence type="ECO:0000256" key="7">
    <source>
        <dbReference type="ARBA" id="ARBA00022777"/>
    </source>
</evidence>
<comment type="subcellular location">
    <subcellularLocation>
        <location evidence="2">Membrane</location>
    </subcellularLocation>
</comment>